<dbReference type="PANTHER" id="PTHR30137:SF15">
    <property type="entry name" value="BLL6902 PROTEIN"/>
    <property type="match status" value="1"/>
</dbReference>
<protein>
    <submittedName>
        <fullName evidence="2">LLM class flavin-dependent oxidoreductase</fullName>
    </submittedName>
</protein>
<evidence type="ECO:0000313" key="3">
    <source>
        <dbReference type="Proteomes" id="UP000503441"/>
    </source>
</evidence>
<feature type="domain" description="Luciferase-like" evidence="1">
    <location>
        <begin position="26"/>
        <end position="254"/>
    </location>
</feature>
<dbReference type="RefSeq" id="WP_166328758.1">
    <property type="nucleotide sequence ID" value="NZ_CP049933.1"/>
</dbReference>
<sequence>MTQSTANSSRPLKHLGFIHLVPFSRDNPAQGLADGLELFRYAEELGLDSGWVRTRHLQNGLPSPATFFAAAAQHTEHIGLGSAVIPVGYENPFRLAEDLGTADVLSGGRVLGGLSVHGPGYADDAVNDTVYDTGWREEDYGYGRIERLRGLLAGDPVREVPPYNGIGGDIDSERVEPHSPGLSERLWYGGGSLRSAEWAGQAGFNWLVSNISSSENGITDFSIAQRAQIDTFRAAHPAGEDARVSVARVIVPTDGATPEQQQKYSEYAEGRTPRTRKIHGKNTIIAPDVLGSLDEIVEFIQQDVAFQGADDYLFELPFEFELEDWKQILHQLATRIGPALGWQPSAQRRLVLV</sequence>
<gene>
    <name evidence="2" type="ORF">G7066_02405</name>
</gene>
<evidence type="ECO:0000313" key="2">
    <source>
        <dbReference type="EMBL" id="QIM17829.1"/>
    </source>
</evidence>
<dbReference type="EMBL" id="CP049933">
    <property type="protein sequence ID" value="QIM17829.1"/>
    <property type="molecule type" value="Genomic_DNA"/>
</dbReference>
<dbReference type="PANTHER" id="PTHR30137">
    <property type="entry name" value="LUCIFERASE-LIKE MONOOXYGENASE"/>
    <property type="match status" value="1"/>
</dbReference>
<dbReference type="SUPFAM" id="SSF51679">
    <property type="entry name" value="Bacterial luciferase-like"/>
    <property type="match status" value="1"/>
</dbReference>
<reference evidence="2 3" key="1">
    <citation type="submission" date="2020-03" db="EMBL/GenBank/DDBJ databases">
        <title>Leucobacter sp. nov., isolated from beetles.</title>
        <authorList>
            <person name="Hyun D.-W."/>
            <person name="Bae J.-W."/>
        </authorList>
    </citation>
    <scope>NUCLEOTIDE SEQUENCE [LARGE SCALE GENOMIC DNA]</scope>
    <source>
        <strain evidence="2 3">HDW9A</strain>
    </source>
</reference>
<dbReference type="InterPro" id="IPR011251">
    <property type="entry name" value="Luciferase-like_dom"/>
</dbReference>
<dbReference type="InterPro" id="IPR050766">
    <property type="entry name" value="Bact_Lucif_Oxidored"/>
</dbReference>
<dbReference type="Proteomes" id="UP000503441">
    <property type="component" value="Chromosome"/>
</dbReference>
<proteinExistence type="predicted"/>
<accession>A0ABX6JU72</accession>
<name>A0ABX6JU72_9MICO</name>
<evidence type="ECO:0000259" key="1">
    <source>
        <dbReference type="Pfam" id="PF00296"/>
    </source>
</evidence>
<dbReference type="Gene3D" id="3.20.20.30">
    <property type="entry name" value="Luciferase-like domain"/>
    <property type="match status" value="1"/>
</dbReference>
<dbReference type="InterPro" id="IPR036661">
    <property type="entry name" value="Luciferase-like_sf"/>
</dbReference>
<keyword evidence="3" id="KW-1185">Reference proteome</keyword>
<dbReference type="Pfam" id="PF00296">
    <property type="entry name" value="Bac_luciferase"/>
    <property type="match status" value="1"/>
</dbReference>
<organism evidence="2 3">
    <name type="scientific">Leucobacter coleopterorum</name>
    <dbReference type="NCBI Taxonomy" id="2714933"/>
    <lineage>
        <taxon>Bacteria</taxon>
        <taxon>Bacillati</taxon>
        <taxon>Actinomycetota</taxon>
        <taxon>Actinomycetes</taxon>
        <taxon>Micrococcales</taxon>
        <taxon>Microbacteriaceae</taxon>
        <taxon>Leucobacter</taxon>
    </lineage>
</organism>